<protein>
    <submittedName>
        <fullName evidence="7">Uncharacterized protein</fullName>
    </submittedName>
</protein>
<name>A0A3A2ZRA0_9EURO</name>
<dbReference type="PANTHER" id="PTHR15549">
    <property type="entry name" value="PAIRED IMMUNOGLOBULIN-LIKE TYPE 2 RECEPTOR"/>
    <property type="match status" value="1"/>
</dbReference>
<feature type="compositionally biased region" description="Basic and acidic residues" evidence="5">
    <location>
        <begin position="189"/>
        <end position="201"/>
    </location>
</feature>
<keyword evidence="3 6" id="KW-1133">Transmembrane helix</keyword>
<organism evidence="7 8">
    <name type="scientific">Aspergillus sclerotialis</name>
    <dbReference type="NCBI Taxonomy" id="2070753"/>
    <lineage>
        <taxon>Eukaryota</taxon>
        <taxon>Fungi</taxon>
        <taxon>Dikarya</taxon>
        <taxon>Ascomycota</taxon>
        <taxon>Pezizomycotina</taxon>
        <taxon>Eurotiomycetes</taxon>
        <taxon>Eurotiomycetidae</taxon>
        <taxon>Eurotiales</taxon>
        <taxon>Aspergillaceae</taxon>
        <taxon>Aspergillus</taxon>
        <taxon>Aspergillus subgen. Polypaecilum</taxon>
    </lineage>
</organism>
<reference evidence="8" key="1">
    <citation type="submission" date="2017-02" db="EMBL/GenBank/DDBJ databases">
        <authorList>
            <person name="Tafer H."/>
            <person name="Lopandic K."/>
        </authorList>
    </citation>
    <scope>NUCLEOTIDE SEQUENCE [LARGE SCALE GENOMIC DNA]</scope>
    <source>
        <strain evidence="8">CBS 366.77</strain>
    </source>
</reference>
<feature type="transmembrane region" description="Helical" evidence="6">
    <location>
        <begin position="136"/>
        <end position="157"/>
    </location>
</feature>
<evidence type="ECO:0000256" key="6">
    <source>
        <dbReference type="SAM" id="Phobius"/>
    </source>
</evidence>
<proteinExistence type="predicted"/>
<feature type="region of interest" description="Disordered" evidence="5">
    <location>
        <begin position="94"/>
        <end position="132"/>
    </location>
</feature>
<dbReference type="Proteomes" id="UP000266188">
    <property type="component" value="Unassembled WGS sequence"/>
</dbReference>
<sequence length="222" mass="23431">MVFAKSNKVKKMKIWAWHQRTGEIHVPRILGLRLGSDENGGSHDGNILMTPCSGSDYSDTWCCGTSNDCCGTDSEVHIPSNIYQAASSTSASVTSLPSASHTSTSNPTSTSAQSTSTSTSAPSNDSSSGLSEGGKAGVGVGVGVGGCAILAVLFFFLNRRRKQKTVVSQTTPFTPIVGQHEIPVAHAYEKPAGLEDQRFEKPASVPDQRFELPSESAARTRP</sequence>
<dbReference type="InterPro" id="IPR051694">
    <property type="entry name" value="Immunoregulatory_rcpt-like"/>
</dbReference>
<keyword evidence="2 6" id="KW-0812">Transmembrane</keyword>
<dbReference type="GO" id="GO:0071944">
    <property type="term" value="C:cell periphery"/>
    <property type="evidence" value="ECO:0007669"/>
    <property type="project" value="UniProtKB-ARBA"/>
</dbReference>
<evidence type="ECO:0000256" key="5">
    <source>
        <dbReference type="SAM" id="MobiDB-lite"/>
    </source>
</evidence>
<dbReference type="OrthoDB" id="4506341at2759"/>
<keyword evidence="8" id="KW-1185">Reference proteome</keyword>
<feature type="compositionally biased region" description="Low complexity" evidence="5">
    <location>
        <begin position="94"/>
        <end position="128"/>
    </location>
</feature>
<comment type="subcellular location">
    <subcellularLocation>
        <location evidence="1">Membrane</location>
        <topology evidence="1">Single-pass membrane protein</topology>
    </subcellularLocation>
</comment>
<gene>
    <name evidence="7" type="ORF">PHISCL_01951</name>
</gene>
<dbReference type="STRING" id="2070753.A0A3A2ZRA0"/>
<comment type="caution">
    <text evidence="7">The sequence shown here is derived from an EMBL/GenBank/DDBJ whole genome shotgun (WGS) entry which is preliminary data.</text>
</comment>
<evidence type="ECO:0000256" key="4">
    <source>
        <dbReference type="ARBA" id="ARBA00023136"/>
    </source>
</evidence>
<accession>A0A3A2ZRA0</accession>
<evidence type="ECO:0000313" key="7">
    <source>
        <dbReference type="EMBL" id="RJE25688.1"/>
    </source>
</evidence>
<evidence type="ECO:0000256" key="1">
    <source>
        <dbReference type="ARBA" id="ARBA00004167"/>
    </source>
</evidence>
<dbReference type="AlphaFoldDB" id="A0A3A2ZRA0"/>
<evidence type="ECO:0000313" key="8">
    <source>
        <dbReference type="Proteomes" id="UP000266188"/>
    </source>
</evidence>
<dbReference type="EMBL" id="MVGC01000040">
    <property type="protein sequence ID" value="RJE25688.1"/>
    <property type="molecule type" value="Genomic_DNA"/>
</dbReference>
<keyword evidence="4 6" id="KW-0472">Membrane</keyword>
<evidence type="ECO:0000256" key="3">
    <source>
        <dbReference type="ARBA" id="ARBA00022989"/>
    </source>
</evidence>
<evidence type="ECO:0000256" key="2">
    <source>
        <dbReference type="ARBA" id="ARBA00022692"/>
    </source>
</evidence>
<dbReference type="GO" id="GO:0016020">
    <property type="term" value="C:membrane"/>
    <property type="evidence" value="ECO:0007669"/>
    <property type="project" value="UniProtKB-SubCell"/>
</dbReference>
<feature type="region of interest" description="Disordered" evidence="5">
    <location>
        <begin position="189"/>
        <end position="222"/>
    </location>
</feature>